<dbReference type="STRING" id="483547.GSUB_14230"/>
<dbReference type="GO" id="GO:0051536">
    <property type="term" value="F:iron-sulfur cluster binding"/>
    <property type="evidence" value="ECO:0007669"/>
    <property type="project" value="InterPro"/>
</dbReference>
<organism evidence="2 3">
    <name type="scientific">Geoalkalibacter subterraneus</name>
    <dbReference type="NCBI Taxonomy" id="483547"/>
    <lineage>
        <taxon>Bacteria</taxon>
        <taxon>Pseudomonadati</taxon>
        <taxon>Thermodesulfobacteriota</taxon>
        <taxon>Desulfuromonadia</taxon>
        <taxon>Desulfuromonadales</taxon>
        <taxon>Geoalkalibacteraceae</taxon>
        <taxon>Geoalkalibacter</taxon>
    </lineage>
</organism>
<evidence type="ECO:0000313" key="2">
    <source>
        <dbReference type="EMBL" id="AJF07478.1"/>
    </source>
</evidence>
<dbReference type="HOGENOM" id="CLU_079283_5_1_7"/>
<name>A0A0B5FJD9_9BACT</name>
<dbReference type="RefSeq" id="WP_040201386.1">
    <property type="nucleotide sequence ID" value="NZ_CP010311.1"/>
</dbReference>
<gene>
    <name evidence="2" type="ORF">GSUB_14230</name>
</gene>
<dbReference type="Proteomes" id="UP000035036">
    <property type="component" value="Chromosome"/>
</dbReference>
<dbReference type="GO" id="GO:0016226">
    <property type="term" value="P:iron-sulfur cluster assembly"/>
    <property type="evidence" value="ECO:0007669"/>
    <property type="project" value="InterPro"/>
</dbReference>
<dbReference type="GO" id="GO:0005506">
    <property type="term" value="F:iron ion binding"/>
    <property type="evidence" value="ECO:0007669"/>
    <property type="project" value="InterPro"/>
</dbReference>
<sequence>MYTEKVMDHFANPRNVGVLENPTVIAKIGDPDCGDFLVIFLRIENDRIADIKYKIHGCGAAIATSSIASEMVKGMPLDEVLRVTDQDIADALDGLPEEKMHCSNLAAGALHSAISRYREFLAQAAQKQAAENA</sequence>
<dbReference type="Gene3D" id="3.90.1010.10">
    <property type="match status" value="1"/>
</dbReference>
<dbReference type="KEGG" id="gsb:GSUB_14230"/>
<dbReference type="CDD" id="cd06664">
    <property type="entry name" value="IscU_like"/>
    <property type="match status" value="1"/>
</dbReference>
<evidence type="ECO:0000259" key="1">
    <source>
        <dbReference type="Pfam" id="PF01592"/>
    </source>
</evidence>
<dbReference type="PANTHER" id="PTHR10093">
    <property type="entry name" value="IRON-SULFUR CLUSTER ASSEMBLY ENZYME NIFU HOMOLOG"/>
    <property type="match status" value="1"/>
</dbReference>
<accession>A0A0B5FJD9</accession>
<dbReference type="EMBL" id="CP010311">
    <property type="protein sequence ID" value="AJF07478.1"/>
    <property type="molecule type" value="Genomic_DNA"/>
</dbReference>
<reference evidence="2 3" key="1">
    <citation type="journal article" date="2015" name="Genome Announc.">
        <title>Genomes of Geoalkalibacter ferrihydriticus Z-0531T and Geoalkalibacter subterraneus Red1T, Two Haloalkaliphilic Metal-Reducing Deltaproteobacteria.</title>
        <authorList>
            <person name="Badalamenti J.P."/>
            <person name="Krajmalnik-Brown R."/>
            <person name="Torres C.I."/>
            <person name="Bond D.R."/>
        </authorList>
    </citation>
    <scope>NUCLEOTIDE SEQUENCE [LARGE SCALE GENOMIC DNA]</scope>
    <source>
        <strain evidence="2 3">Red1</strain>
    </source>
</reference>
<keyword evidence="3" id="KW-1185">Reference proteome</keyword>
<dbReference type="Pfam" id="PF01592">
    <property type="entry name" value="NifU_N"/>
    <property type="match status" value="1"/>
</dbReference>
<feature type="domain" description="NIF system FeS cluster assembly NifU N-terminal" evidence="1">
    <location>
        <begin position="1"/>
        <end position="119"/>
    </location>
</feature>
<evidence type="ECO:0000313" key="3">
    <source>
        <dbReference type="Proteomes" id="UP000035036"/>
    </source>
</evidence>
<dbReference type="SUPFAM" id="SSF82649">
    <property type="entry name" value="SufE/NifU"/>
    <property type="match status" value="1"/>
</dbReference>
<proteinExistence type="predicted"/>
<dbReference type="OrthoDB" id="9808097at2"/>
<dbReference type="InterPro" id="IPR002871">
    <property type="entry name" value="NIF_FeS_clus_asmbl_NifU_N"/>
</dbReference>
<dbReference type="AlphaFoldDB" id="A0A0B5FJD9"/>
<protein>
    <submittedName>
        <fullName evidence="2">Nitrogen fixation protein NifU</fullName>
    </submittedName>
</protein>